<dbReference type="EMBL" id="DYWT01000117">
    <property type="protein sequence ID" value="HJF31548.1"/>
    <property type="molecule type" value="Genomic_DNA"/>
</dbReference>
<accession>A0A921FXE3</accession>
<organism evidence="1 2">
    <name type="scientific">Sporosarcina psychrophila</name>
    <name type="common">Bacillus psychrophilus</name>
    <dbReference type="NCBI Taxonomy" id="1476"/>
    <lineage>
        <taxon>Bacteria</taxon>
        <taxon>Bacillati</taxon>
        <taxon>Bacillota</taxon>
        <taxon>Bacilli</taxon>
        <taxon>Bacillales</taxon>
        <taxon>Caryophanaceae</taxon>
        <taxon>Sporosarcina</taxon>
    </lineage>
</organism>
<protein>
    <submittedName>
        <fullName evidence="1">Uncharacterized protein</fullName>
    </submittedName>
</protein>
<proteinExistence type="predicted"/>
<reference evidence="1" key="1">
    <citation type="journal article" date="2021" name="PeerJ">
        <title>Extensive microbial diversity within the chicken gut microbiome revealed by metagenomics and culture.</title>
        <authorList>
            <person name="Gilroy R."/>
            <person name="Ravi A."/>
            <person name="Getino M."/>
            <person name="Pursley I."/>
            <person name="Horton D.L."/>
            <person name="Alikhan N.F."/>
            <person name="Baker D."/>
            <person name="Gharbi K."/>
            <person name="Hall N."/>
            <person name="Watson M."/>
            <person name="Adriaenssens E.M."/>
            <person name="Foster-Nyarko E."/>
            <person name="Jarju S."/>
            <person name="Secka A."/>
            <person name="Antonio M."/>
            <person name="Oren A."/>
            <person name="Chaudhuri R.R."/>
            <person name="La Ragione R."/>
            <person name="Hildebrand F."/>
            <person name="Pallen M.J."/>
        </authorList>
    </citation>
    <scope>NUCLEOTIDE SEQUENCE</scope>
    <source>
        <strain evidence="1">CHK171-7178</strain>
    </source>
</reference>
<evidence type="ECO:0000313" key="2">
    <source>
        <dbReference type="Proteomes" id="UP000698173"/>
    </source>
</evidence>
<reference evidence="1" key="2">
    <citation type="submission" date="2021-09" db="EMBL/GenBank/DDBJ databases">
        <authorList>
            <person name="Gilroy R."/>
        </authorList>
    </citation>
    <scope>NUCLEOTIDE SEQUENCE</scope>
    <source>
        <strain evidence="1">CHK171-7178</strain>
    </source>
</reference>
<dbReference type="Proteomes" id="UP000698173">
    <property type="component" value="Unassembled WGS sequence"/>
</dbReference>
<name>A0A921FXE3_SPOPS</name>
<dbReference type="AlphaFoldDB" id="A0A921FXE3"/>
<sequence length="61" mass="7292">MKVRNVQKWYDKKVKVMRETKDGEFTMTKERFTEVNSTRFGILVEEVPENVKDKAQESPKK</sequence>
<evidence type="ECO:0000313" key="1">
    <source>
        <dbReference type="EMBL" id="HJF31548.1"/>
    </source>
</evidence>
<gene>
    <name evidence="1" type="ORF">K8V56_07185</name>
</gene>
<comment type="caution">
    <text evidence="1">The sequence shown here is derived from an EMBL/GenBank/DDBJ whole genome shotgun (WGS) entry which is preliminary data.</text>
</comment>